<dbReference type="GO" id="GO:0003676">
    <property type="term" value="F:nucleic acid binding"/>
    <property type="evidence" value="ECO:0007669"/>
    <property type="project" value="InterPro"/>
</dbReference>
<evidence type="ECO:0008006" key="5">
    <source>
        <dbReference type="Google" id="ProtNLM"/>
    </source>
</evidence>
<dbReference type="Gene3D" id="3.30.420.10">
    <property type="entry name" value="Ribonuclease H-like superfamily/Ribonuclease H"/>
    <property type="match status" value="1"/>
</dbReference>
<dbReference type="InterPro" id="IPR012337">
    <property type="entry name" value="RNaseH-like_sf"/>
</dbReference>
<dbReference type="EMBL" id="NMUH01003938">
    <property type="protein sequence ID" value="MQM07706.1"/>
    <property type="molecule type" value="Genomic_DNA"/>
</dbReference>
<name>A0A843WJ12_COLES</name>
<dbReference type="PANTHER" id="PTHR33116">
    <property type="entry name" value="REVERSE TRANSCRIPTASE ZINC-BINDING DOMAIN-CONTAINING PROTEIN-RELATED-RELATED"/>
    <property type="match status" value="1"/>
</dbReference>
<evidence type="ECO:0000259" key="2">
    <source>
        <dbReference type="Pfam" id="PF13966"/>
    </source>
</evidence>
<dbReference type="OrthoDB" id="687991at2759"/>
<dbReference type="Proteomes" id="UP000652761">
    <property type="component" value="Unassembled WGS sequence"/>
</dbReference>
<proteinExistence type="predicted"/>
<dbReference type="InterPro" id="IPR026960">
    <property type="entry name" value="RVT-Znf"/>
</dbReference>
<organism evidence="3 4">
    <name type="scientific">Colocasia esculenta</name>
    <name type="common">Wild taro</name>
    <name type="synonym">Arum esculentum</name>
    <dbReference type="NCBI Taxonomy" id="4460"/>
    <lineage>
        <taxon>Eukaryota</taxon>
        <taxon>Viridiplantae</taxon>
        <taxon>Streptophyta</taxon>
        <taxon>Embryophyta</taxon>
        <taxon>Tracheophyta</taxon>
        <taxon>Spermatophyta</taxon>
        <taxon>Magnoliopsida</taxon>
        <taxon>Liliopsida</taxon>
        <taxon>Araceae</taxon>
        <taxon>Aroideae</taxon>
        <taxon>Colocasieae</taxon>
        <taxon>Colocasia</taxon>
    </lineage>
</organism>
<comment type="caution">
    <text evidence="3">The sequence shown here is derived from an EMBL/GenBank/DDBJ whole genome shotgun (WGS) entry which is preliminary data.</text>
</comment>
<dbReference type="PANTHER" id="PTHR33116:SF80">
    <property type="entry name" value="REVERSE TRANSCRIPTASE ZINC-BINDING DOMAIN-CONTAINING PROTEIN"/>
    <property type="match status" value="1"/>
</dbReference>
<feature type="domain" description="Reverse transcriptase zinc-binding" evidence="2">
    <location>
        <begin position="441"/>
        <end position="526"/>
    </location>
</feature>
<dbReference type="InterPro" id="IPR036397">
    <property type="entry name" value="RNaseH_sf"/>
</dbReference>
<feature type="domain" description="RNase H type-1" evidence="1">
    <location>
        <begin position="651"/>
        <end position="769"/>
    </location>
</feature>
<dbReference type="Pfam" id="PF13456">
    <property type="entry name" value="RVT_3"/>
    <property type="match status" value="1"/>
</dbReference>
<dbReference type="GO" id="GO:0004523">
    <property type="term" value="F:RNA-DNA hybrid ribonuclease activity"/>
    <property type="evidence" value="ECO:0007669"/>
    <property type="project" value="InterPro"/>
</dbReference>
<sequence length="807" mass="91305">MQVVSTAWNGAEKKFYSFDTLIARLKAVKQALRTWNKEVFGNVQDAISEAEARVCLAEQEFDSNPSEANRMDMSAAHAQLRRTLLNEEKMWCKKSRMEWMQNGDRNTAFYQAVVKNNRRRNYIHRLKIHGSNIWCEDQDILKGAAYTYFEDLLTSEHPTENAELLQAPVDLIPRIKAQTGYKNQEGALSYLGIPITPGRTLVSHYKHIIDRITGSLAAWKSKLLSQAGRIVLINSVLCSIPIYTASASCLPKSVIHIIERHCASFFWNGADGPRRRQWVSWGNIMRPKQEGGLGVRSLWHVQVSLMAKLIWNAMTGTSLWSKYARSRFHITTLSNDTKAFPTGISKDVYSAAKTLLMQNTRWILGDGKDIDFLHYRWAGSSPLITTLPHLSQQPFYSVSDVVSDDSHPLRCTESIRQILDKVKLSNYPDKCVWTASANGSFSTSSAFQAIRPRGIPRPPLLNIWHNAYNSRAALFGWRVLHRAIPTDDRVSACGIHIVSKYSCCIIPATEDMDHLFLYGEITSSLWRWARPLIRNSAFGSHISITLWNVLSRSNRQSAFDFISVYAVLLVLWEIWKYRCAKRHDSKAKSLNGILSDIKYAINIAVQSINFKRSCSRIQLRTLLHYDFTPTVKMKKPSFVRWTPPQTGLYLNVDSASKGNPSFSGGGGCIRDSNGCIRLGFAFFYGQGDSLTAETRALYDGLRLADQHGFHISNVFFDSLVLVQSFKTNRCPSWKCTWWWREASSPLRESSVQLHHVYRETNRVADALAVYACNIHGSSIFHSLSSLPSVCKGPTALDKTGLPSVRLL</sequence>
<dbReference type="InterPro" id="IPR044730">
    <property type="entry name" value="RNase_H-like_dom_plant"/>
</dbReference>
<accession>A0A843WJ12</accession>
<evidence type="ECO:0000313" key="4">
    <source>
        <dbReference type="Proteomes" id="UP000652761"/>
    </source>
</evidence>
<evidence type="ECO:0000259" key="1">
    <source>
        <dbReference type="Pfam" id="PF13456"/>
    </source>
</evidence>
<keyword evidence="4" id="KW-1185">Reference proteome</keyword>
<dbReference type="CDD" id="cd06222">
    <property type="entry name" value="RNase_H_like"/>
    <property type="match status" value="1"/>
</dbReference>
<reference evidence="3" key="1">
    <citation type="submission" date="2017-07" db="EMBL/GenBank/DDBJ databases">
        <title>Taro Niue Genome Assembly and Annotation.</title>
        <authorList>
            <person name="Atibalentja N."/>
            <person name="Keating K."/>
            <person name="Fields C.J."/>
        </authorList>
    </citation>
    <scope>NUCLEOTIDE SEQUENCE</scope>
    <source>
        <strain evidence="3">Niue_2</strain>
        <tissue evidence="3">Leaf</tissue>
    </source>
</reference>
<dbReference type="AlphaFoldDB" id="A0A843WJ12"/>
<protein>
    <recommendedName>
        <fullName evidence="5">RNase H type-1 domain-containing protein</fullName>
    </recommendedName>
</protein>
<evidence type="ECO:0000313" key="3">
    <source>
        <dbReference type="EMBL" id="MQM07706.1"/>
    </source>
</evidence>
<dbReference type="SUPFAM" id="SSF53098">
    <property type="entry name" value="Ribonuclease H-like"/>
    <property type="match status" value="1"/>
</dbReference>
<gene>
    <name evidence="3" type="ORF">Taro_040548</name>
</gene>
<dbReference type="InterPro" id="IPR002156">
    <property type="entry name" value="RNaseH_domain"/>
</dbReference>
<dbReference type="Pfam" id="PF13966">
    <property type="entry name" value="zf-RVT"/>
    <property type="match status" value="1"/>
</dbReference>